<evidence type="ECO:0008006" key="4">
    <source>
        <dbReference type="Google" id="ProtNLM"/>
    </source>
</evidence>
<gene>
    <name evidence="2" type="ORF">WOB96_09855</name>
</gene>
<dbReference type="RefSeq" id="WP_341371127.1">
    <property type="nucleotide sequence ID" value="NZ_JBBPCO010000009.1"/>
</dbReference>
<dbReference type="EMBL" id="JBBPCO010000009">
    <property type="protein sequence ID" value="MEK8090070.1"/>
    <property type="molecule type" value="Genomic_DNA"/>
</dbReference>
<evidence type="ECO:0000313" key="2">
    <source>
        <dbReference type="EMBL" id="MEK8090070.1"/>
    </source>
</evidence>
<name>A0ABU9D970_9PROT</name>
<accession>A0ABU9D970</accession>
<comment type="caution">
    <text evidence="2">The sequence shown here is derived from an EMBL/GenBank/DDBJ whole genome shotgun (WGS) entry which is preliminary data.</text>
</comment>
<keyword evidence="3" id="KW-1185">Reference proteome</keyword>
<evidence type="ECO:0000313" key="3">
    <source>
        <dbReference type="Proteomes" id="UP001446205"/>
    </source>
</evidence>
<keyword evidence="1" id="KW-1133">Transmembrane helix</keyword>
<keyword evidence="1" id="KW-0472">Membrane</keyword>
<evidence type="ECO:0000256" key="1">
    <source>
        <dbReference type="SAM" id="Phobius"/>
    </source>
</evidence>
<feature type="transmembrane region" description="Helical" evidence="1">
    <location>
        <begin position="6"/>
        <end position="29"/>
    </location>
</feature>
<protein>
    <recommendedName>
        <fullName evidence="4">DUF948 domain-containing protein</fullName>
    </recommendedName>
</protein>
<keyword evidence="1" id="KW-0812">Transmembrane</keyword>
<organism evidence="2 3">
    <name type="scientific">Thermithiobacillus plumbiphilus</name>
    <dbReference type="NCBI Taxonomy" id="1729899"/>
    <lineage>
        <taxon>Bacteria</taxon>
        <taxon>Pseudomonadati</taxon>
        <taxon>Pseudomonadota</taxon>
        <taxon>Acidithiobacillia</taxon>
        <taxon>Acidithiobacillales</taxon>
        <taxon>Thermithiobacillaceae</taxon>
        <taxon>Thermithiobacillus</taxon>
    </lineage>
</organism>
<dbReference type="Proteomes" id="UP001446205">
    <property type="component" value="Unassembled WGS sequence"/>
</dbReference>
<proteinExistence type="predicted"/>
<sequence>MSANLALGIIAVVMVSFLILGILLAIAVWRTLSTSMRLAQRVEQELSPLVFDLRIIVNDMKRAGESTQQQVRRMENTVHYVSSSVMDATDAMLAPVQRFRTWTRAASTGVRYFFRRS</sequence>
<reference evidence="2 3" key="1">
    <citation type="submission" date="2024-04" db="EMBL/GenBank/DDBJ databases">
        <authorList>
            <person name="Abashina T."/>
            <person name="Shaikin A."/>
        </authorList>
    </citation>
    <scope>NUCLEOTIDE SEQUENCE [LARGE SCALE GENOMIC DNA]</scope>
    <source>
        <strain evidence="2 3">AAFK</strain>
    </source>
</reference>